<evidence type="ECO:0000259" key="1">
    <source>
        <dbReference type="Pfam" id="PF13843"/>
    </source>
</evidence>
<organism evidence="2 3">
    <name type="scientific">Dryococelus australis</name>
    <dbReference type="NCBI Taxonomy" id="614101"/>
    <lineage>
        <taxon>Eukaryota</taxon>
        <taxon>Metazoa</taxon>
        <taxon>Ecdysozoa</taxon>
        <taxon>Arthropoda</taxon>
        <taxon>Hexapoda</taxon>
        <taxon>Insecta</taxon>
        <taxon>Pterygota</taxon>
        <taxon>Neoptera</taxon>
        <taxon>Polyneoptera</taxon>
        <taxon>Phasmatodea</taxon>
        <taxon>Verophasmatodea</taxon>
        <taxon>Anareolatae</taxon>
        <taxon>Phasmatidae</taxon>
        <taxon>Eurycanthinae</taxon>
        <taxon>Dryococelus</taxon>
    </lineage>
</organism>
<name>A0ABQ9H9I0_9NEOP</name>
<feature type="domain" description="PiggyBac transposable element-derived protein" evidence="1">
    <location>
        <begin position="111"/>
        <end position="237"/>
    </location>
</feature>
<keyword evidence="3" id="KW-1185">Reference proteome</keyword>
<dbReference type="PANTHER" id="PTHR46599">
    <property type="entry name" value="PIGGYBAC TRANSPOSABLE ELEMENT-DERIVED PROTEIN 4"/>
    <property type="match status" value="1"/>
</dbReference>
<dbReference type="Gene3D" id="3.30.420.10">
    <property type="entry name" value="Ribonuclease H-like superfamily/Ribonuclease H"/>
    <property type="match status" value="1"/>
</dbReference>
<reference evidence="2 3" key="1">
    <citation type="submission" date="2023-02" db="EMBL/GenBank/DDBJ databases">
        <title>LHISI_Scaffold_Assembly.</title>
        <authorList>
            <person name="Stuart O.P."/>
            <person name="Cleave R."/>
            <person name="Magrath M.J.L."/>
            <person name="Mikheyev A.S."/>
        </authorList>
    </citation>
    <scope>NUCLEOTIDE SEQUENCE [LARGE SCALE GENOMIC DNA]</scope>
    <source>
        <strain evidence="2">Daus_M_001</strain>
        <tissue evidence="2">Leg muscle</tissue>
    </source>
</reference>
<accession>A0ABQ9H9I0</accession>
<comment type="caution">
    <text evidence="2">The sequence shown here is derived from an EMBL/GenBank/DDBJ whole genome shotgun (WGS) entry which is preliminary data.</text>
</comment>
<sequence>MLPKYSPTGHCGRDIGSLRVYLKTSAGTTRCCPYIDPMFVYLKTSAEQEVATQDIVANTSASLANIPEEKHRSTTNSSKQNIAQEIKMVLLGTIRKGNKQIFTKVKKLQQSNIPPNGRMNMWVPTNKQKMMHFLGIIAFMGIVKAPSISDYWTSDPFFKMNASPSTMFRNRFKLLLRMWHFSDNELQPENYRLYKLTNVVDYLVSKFQKNVYSRRYRVRRRNNCTIQRTFGNEAILPHENPQVWGENIQSVFWERIHVELQNLFWKTSGCSYSIPLRRSLKWYRKVTTELLLGTTVVNAHVIFCQITITNFRKALVKQMMTVKVLPEPENENCEISTPIPVLHTDVFEFCSSMHDTCKLFLTCLCRPVVSNILHLSPYAIIYVVMDLAIEEARSENCLVLSISQGNIHLSDQPQHHERDEVHHHARSYDFSLLTEYPQITAAVRHANIADTPPACTRVVREAILRKLGRGPLVFVHGSMNTEVYCNILDNEMLPTLWRFYGMDPCYFQDENARCHVSRATMQWYTNNNVCRLDWPAQSPDLNPIEHLWNKLDRQVRTCQALVSSSVAIVVRKLKTAQESNTDCPFILRWAAASALIDWSLEEGRKTAARHTARAISVGSGNRCLRPIASVGQLNSTSWSHAATNDDKLHYPRCNALYADELKLLNNHCCQRVMCQFTPSPLRLKLILEKTPTTLSIPALYSATPADELDHGGQSAADVAFLLHIKRRLSIIMQKGIGLQLCQAVWHLQSFFIGRGLHILPSDQLVKLVLVLSIALSIPFAKRSGIREKVKHTLIASGHLQKLTHPPL</sequence>
<evidence type="ECO:0000313" key="2">
    <source>
        <dbReference type="EMBL" id="KAJ8880881.1"/>
    </source>
</evidence>
<gene>
    <name evidence="2" type="ORF">PR048_017354</name>
</gene>
<dbReference type="Pfam" id="PF13843">
    <property type="entry name" value="DDE_Tnp_1_7"/>
    <property type="match status" value="1"/>
</dbReference>
<proteinExistence type="predicted"/>
<dbReference type="EMBL" id="JARBHB010000006">
    <property type="protein sequence ID" value="KAJ8880881.1"/>
    <property type="molecule type" value="Genomic_DNA"/>
</dbReference>
<dbReference type="InterPro" id="IPR036397">
    <property type="entry name" value="RNaseH_sf"/>
</dbReference>
<protein>
    <recommendedName>
        <fullName evidence="1">PiggyBac transposable element-derived protein domain-containing protein</fullName>
    </recommendedName>
</protein>
<evidence type="ECO:0000313" key="3">
    <source>
        <dbReference type="Proteomes" id="UP001159363"/>
    </source>
</evidence>
<dbReference type="InterPro" id="IPR029526">
    <property type="entry name" value="PGBD"/>
</dbReference>
<dbReference type="PANTHER" id="PTHR46599:SF3">
    <property type="entry name" value="PIGGYBAC TRANSPOSABLE ELEMENT-DERIVED PROTEIN 4"/>
    <property type="match status" value="1"/>
</dbReference>
<dbReference type="Proteomes" id="UP001159363">
    <property type="component" value="Chromosome 5"/>
</dbReference>